<keyword evidence="4" id="KW-0472">Membrane</keyword>
<reference evidence="6 7" key="1">
    <citation type="submission" date="2020-04" db="EMBL/GenBank/DDBJ databases">
        <authorList>
            <person name="Alioto T."/>
            <person name="Alioto T."/>
            <person name="Gomez Garrido J."/>
        </authorList>
    </citation>
    <scope>NUCLEOTIDE SEQUENCE [LARGE SCALE GENOMIC DNA]</scope>
</reference>
<keyword evidence="2" id="KW-0812">Transmembrane</keyword>
<name>A0A8S1C157_9INSE</name>
<dbReference type="AlphaFoldDB" id="A0A8S1C157"/>
<dbReference type="InterPro" id="IPR039868">
    <property type="entry name" value="ARMD3-like"/>
</dbReference>
<dbReference type="OrthoDB" id="2012278at2759"/>
<protein>
    <recommendedName>
        <fullName evidence="5">Armadillo-like helical domain-containing protein</fullName>
    </recommendedName>
</protein>
<comment type="caution">
    <text evidence="6">The sequence shown here is derived from an EMBL/GenBank/DDBJ whole genome shotgun (WGS) entry which is preliminary data.</text>
</comment>
<evidence type="ECO:0000256" key="3">
    <source>
        <dbReference type="ARBA" id="ARBA00022989"/>
    </source>
</evidence>
<evidence type="ECO:0000313" key="7">
    <source>
        <dbReference type="Proteomes" id="UP000494165"/>
    </source>
</evidence>
<dbReference type="EMBL" id="CADEPI010000009">
    <property type="protein sequence ID" value="CAB3362760.1"/>
    <property type="molecule type" value="Genomic_DNA"/>
</dbReference>
<sequence length="720" mass="81584">MFSKVSEKAHPFSSQALPTVIHIKATCILSYVVGMSNSRKWGNVSSKKPSKGKVVQIYESFFKGEDPSVGNEHFWHEFFLLKPSVSKLESELAKLNGEQLTQLKDNLNLICVQCIDILEDSSQIRIAVALQTLCTILKAITRKAASESNLDIVNILVGHDSSKKYIPLLFERCSSILSSNPNSEIKNLALRLILALATGSENLSQNTILEYSMNYTSQVLFEALVYILQDPDTRLALGQFVIQLLTLFVNFSKYEGTNPFVVQLSILDIELALIGYSQVITNHLADFCWQYTTQNADTHAGGWFSSLTNMVGSMFVSDEGSCRNQQLKNHNAILLALYEAVHLNRNFITNLVQTQADTSSPPSPTATLENIRASAESNQAPSQIHLMVNPASQPTSLLATFIEYCSIVTQDTKPDTLFNNGKLCLLILTCISEDQYANSLMHDPNLVYKVQLHRSPMRHRKIPSDPSLPAQPLACAMLDFVVEFITSHKMKRFPMELYLLSIGIAQRLVCYQKRCRVRLSYQWPELWKSLIALLRFLLSHEGTLAKKMNIFQLALQVVNIFNLFITYGDTFLPSPTSYDELYYEMIRMHQVFNNLHAMALRYSSIEGEFKEWAQKLANSLVNVRAITSHFVPKINTWLTDQGLSTPSEDQILEVVRCNYDSLMLKLQDNLDHYERYSESPQHESFFYTMVQTVISDINQNIDFTPEESVQKVFQDFASVS</sequence>
<gene>
    <name evidence="6" type="ORF">CLODIP_2_CD14268</name>
</gene>
<dbReference type="InterPro" id="IPR016024">
    <property type="entry name" value="ARM-type_fold"/>
</dbReference>
<dbReference type="PANTHER" id="PTHR13608">
    <property type="entry name" value="ARMADILLO-LIKE HELICAL DOMAIN-CONTAINING PROTEIN 3"/>
    <property type="match status" value="1"/>
</dbReference>
<dbReference type="Pfam" id="PF08427">
    <property type="entry name" value="ARMH3_C"/>
    <property type="match status" value="1"/>
</dbReference>
<evidence type="ECO:0000256" key="4">
    <source>
        <dbReference type="ARBA" id="ARBA00023136"/>
    </source>
</evidence>
<feature type="domain" description="Armadillo-like helical" evidence="5">
    <location>
        <begin position="464"/>
        <end position="701"/>
    </location>
</feature>
<evidence type="ECO:0000256" key="2">
    <source>
        <dbReference type="ARBA" id="ARBA00022692"/>
    </source>
</evidence>
<accession>A0A8S1C157</accession>
<dbReference type="GO" id="GO:0016020">
    <property type="term" value="C:membrane"/>
    <property type="evidence" value="ECO:0007669"/>
    <property type="project" value="UniProtKB-SubCell"/>
</dbReference>
<dbReference type="InterPro" id="IPR013636">
    <property type="entry name" value="ARMH3_C"/>
</dbReference>
<keyword evidence="7" id="KW-1185">Reference proteome</keyword>
<proteinExistence type="predicted"/>
<keyword evidence="3" id="KW-1133">Transmembrane helix</keyword>
<evidence type="ECO:0000259" key="5">
    <source>
        <dbReference type="SMART" id="SM01158"/>
    </source>
</evidence>
<dbReference type="PANTHER" id="PTHR13608:SF3">
    <property type="entry name" value="ARMADILLO-LIKE HELICAL DOMAIN-CONTAINING PROTEIN 3"/>
    <property type="match status" value="1"/>
</dbReference>
<dbReference type="SMART" id="SM01158">
    <property type="entry name" value="DUF1741"/>
    <property type="match status" value="1"/>
</dbReference>
<evidence type="ECO:0000256" key="1">
    <source>
        <dbReference type="ARBA" id="ARBA00004370"/>
    </source>
</evidence>
<comment type="subcellular location">
    <subcellularLocation>
        <location evidence="1">Membrane</location>
    </subcellularLocation>
</comment>
<dbReference type="SUPFAM" id="SSF48371">
    <property type="entry name" value="ARM repeat"/>
    <property type="match status" value="1"/>
</dbReference>
<evidence type="ECO:0000313" key="6">
    <source>
        <dbReference type="EMBL" id="CAB3362760.1"/>
    </source>
</evidence>
<organism evidence="6 7">
    <name type="scientific">Cloeon dipterum</name>
    <dbReference type="NCBI Taxonomy" id="197152"/>
    <lineage>
        <taxon>Eukaryota</taxon>
        <taxon>Metazoa</taxon>
        <taxon>Ecdysozoa</taxon>
        <taxon>Arthropoda</taxon>
        <taxon>Hexapoda</taxon>
        <taxon>Insecta</taxon>
        <taxon>Pterygota</taxon>
        <taxon>Palaeoptera</taxon>
        <taxon>Ephemeroptera</taxon>
        <taxon>Pisciforma</taxon>
        <taxon>Baetidae</taxon>
        <taxon>Cloeon</taxon>
    </lineage>
</organism>
<dbReference type="Proteomes" id="UP000494165">
    <property type="component" value="Unassembled WGS sequence"/>
</dbReference>
<dbReference type="GO" id="GO:0005829">
    <property type="term" value="C:cytosol"/>
    <property type="evidence" value="ECO:0007669"/>
    <property type="project" value="TreeGrafter"/>
</dbReference>